<feature type="signal peptide" evidence="2">
    <location>
        <begin position="1"/>
        <end position="25"/>
    </location>
</feature>
<sequence>MKANRWTHLAGLAALLMGLAPMANAQWAVVDVGAITQLMQQVRTMQEQLSTARDQLAQAEAEYRSISGRRGMERLLSDVPRNYLPGQWRELAELLSQTSVSYGAIAREMQRVIADNAVLTPAQLHSLSETDRQLLESSRRSKAMLQVMTREALNRSGDRFGSIQQLIDAIGRADDQKAVLDLQARIQAESTMLMNENTKLQVLYQLAQAEEAAREQRMREEAINAFGSLRDLPPIGL</sequence>
<keyword evidence="4" id="KW-1185">Reference proteome</keyword>
<accession>A0ABS1WXV7</accession>
<reference evidence="3 4" key="1">
    <citation type="journal article" date="2021" name="Int. J. Syst. Evol. Microbiol.">
        <title>Steroidobacter gossypii sp. nov., isolated from soil of cotton cropping field.</title>
        <authorList>
            <person name="Huang R."/>
            <person name="Yang S."/>
            <person name="Zhen C."/>
            <person name="Liu W."/>
        </authorList>
    </citation>
    <scope>NUCLEOTIDE SEQUENCE [LARGE SCALE GENOMIC DNA]</scope>
    <source>
        <strain evidence="3 4">S1-65</strain>
    </source>
</reference>
<dbReference type="SUPFAM" id="SSF101082">
    <property type="entry name" value="Typo IV secretion system protein TraC"/>
    <property type="match status" value="1"/>
</dbReference>
<dbReference type="RefSeq" id="WP_203167816.1">
    <property type="nucleotide sequence ID" value="NZ_JAEVLS010000002.1"/>
</dbReference>
<comment type="caution">
    <text evidence="3">The sequence shown here is derived from an EMBL/GenBank/DDBJ whole genome shotgun (WGS) entry which is preliminary data.</text>
</comment>
<evidence type="ECO:0000313" key="3">
    <source>
        <dbReference type="EMBL" id="MBM0105793.1"/>
    </source>
</evidence>
<proteinExistence type="predicted"/>
<dbReference type="Gene3D" id="1.20.58.430">
    <property type="entry name" value="Type IV secretion system, VirB5-domain"/>
    <property type="match status" value="1"/>
</dbReference>
<dbReference type="InterPro" id="IPR023220">
    <property type="entry name" value="T4SS_VirB5-domain"/>
</dbReference>
<dbReference type="EMBL" id="JAEVLS010000002">
    <property type="protein sequence ID" value="MBM0105793.1"/>
    <property type="molecule type" value="Genomic_DNA"/>
</dbReference>
<feature type="coiled-coil region" evidence="1">
    <location>
        <begin position="35"/>
        <end position="69"/>
    </location>
</feature>
<evidence type="ECO:0000256" key="2">
    <source>
        <dbReference type="SAM" id="SignalP"/>
    </source>
</evidence>
<feature type="chain" id="PRO_5045795930" evidence="2">
    <location>
        <begin position="26"/>
        <end position="237"/>
    </location>
</feature>
<dbReference type="Pfam" id="PF07996">
    <property type="entry name" value="T4SS"/>
    <property type="match status" value="1"/>
</dbReference>
<dbReference type="InterPro" id="IPR014158">
    <property type="entry name" value="T4SS_VirB5"/>
</dbReference>
<keyword evidence="1" id="KW-0175">Coiled coil</keyword>
<protein>
    <submittedName>
        <fullName evidence="3">Type IV secretion system protein</fullName>
    </submittedName>
</protein>
<gene>
    <name evidence="3" type="ORF">JM946_13715</name>
</gene>
<dbReference type="CDD" id="cd14262">
    <property type="entry name" value="VirB5_like"/>
    <property type="match status" value="1"/>
</dbReference>
<name>A0ABS1WXV7_9GAMM</name>
<evidence type="ECO:0000313" key="4">
    <source>
        <dbReference type="Proteomes" id="UP000661077"/>
    </source>
</evidence>
<keyword evidence="2" id="KW-0732">Signal</keyword>
<evidence type="ECO:0000256" key="1">
    <source>
        <dbReference type="SAM" id="Coils"/>
    </source>
</evidence>
<organism evidence="3 4">
    <name type="scientific">Steroidobacter gossypii</name>
    <dbReference type="NCBI Taxonomy" id="2805490"/>
    <lineage>
        <taxon>Bacteria</taxon>
        <taxon>Pseudomonadati</taxon>
        <taxon>Pseudomonadota</taxon>
        <taxon>Gammaproteobacteria</taxon>
        <taxon>Steroidobacterales</taxon>
        <taxon>Steroidobacteraceae</taxon>
        <taxon>Steroidobacter</taxon>
    </lineage>
</organism>
<dbReference type="Proteomes" id="UP000661077">
    <property type="component" value="Unassembled WGS sequence"/>
</dbReference>